<keyword evidence="8" id="KW-1185">Reference proteome</keyword>
<comment type="similarity">
    <text evidence="2 5">Belongs to the Ap4A hydrolase family.</text>
</comment>
<dbReference type="PANTHER" id="PTHR40942:SF4">
    <property type="entry name" value="CYTOCHROME C5"/>
    <property type="match status" value="1"/>
</dbReference>
<evidence type="ECO:0000313" key="8">
    <source>
        <dbReference type="Proteomes" id="UP000053688"/>
    </source>
</evidence>
<dbReference type="EMBL" id="AMSD01000002">
    <property type="protein sequence ID" value="EPE37270.1"/>
    <property type="molecule type" value="Genomic_DNA"/>
</dbReference>
<dbReference type="PATRIC" id="fig|1236703.3.peg.576"/>
<dbReference type="HAMAP" id="MF_00199">
    <property type="entry name" value="ApaH"/>
    <property type="match status" value="1"/>
</dbReference>
<sequence>MSNYIIGDIQGCLNELKLLIKNIPLDFNQDTLWFTGDLVARGPNSLETLRFIKNLGNKAKVALGNHDLHLLAIYLGIKKMKRQDNIAAIFSAKDKEELVNWLRTQSLMIEHDEFIVCHAGISPEWNLFTARTAARAVEKELKKKSWSWIIKNMYRNTPNSWSNTLTKSERYRYIINAFTRMRFCYSDGKLDMNHKASPNKVKNKKLSPWFKLPSRQHLNKTILFGHWSTLEGYKDNNVISLDTGCVWGGTLTMLRWEDKTFFMQKSIKKNTCNTFN</sequence>
<dbReference type="GO" id="GO:0008803">
    <property type="term" value="F:bis(5'-nucleosyl)-tetraphosphatase (symmetrical) activity"/>
    <property type="evidence" value="ECO:0007669"/>
    <property type="project" value="UniProtKB-UniRule"/>
</dbReference>
<name>S3DHX3_9GAMM</name>
<feature type="domain" description="Calcineurin-like phosphoesterase" evidence="6">
    <location>
        <begin position="4"/>
        <end position="180"/>
    </location>
</feature>
<dbReference type="EC" id="3.6.1.41" evidence="5"/>
<reference evidence="7 8" key="1">
    <citation type="journal article" date="2014" name="Environ. Microbiol.">
        <title>Genomic signatures of obligate host dependence in the luminous bacterial symbiont of a vertebrate.</title>
        <authorList>
            <person name="Hendry T.A."/>
            <person name="de Wet J.R."/>
            <person name="Dunlap P.V."/>
        </authorList>
    </citation>
    <scope>NUCLEOTIDE SEQUENCE [LARGE SCALE GENOMIC DNA]</scope>
    <source>
        <strain evidence="7 8">Akat1</strain>
    </source>
</reference>
<organism evidence="7 8">
    <name type="scientific">Candidatus Photodesmus katoptron Akat1</name>
    <dbReference type="NCBI Taxonomy" id="1236703"/>
    <lineage>
        <taxon>Bacteria</taxon>
        <taxon>Pseudomonadati</taxon>
        <taxon>Pseudomonadota</taxon>
        <taxon>Gammaproteobacteria</taxon>
        <taxon>Vibrionales</taxon>
        <taxon>Vibrionaceae</taxon>
        <taxon>Candidatus Photodesmus</taxon>
    </lineage>
</organism>
<keyword evidence="3 5" id="KW-0378">Hydrolase</keyword>
<dbReference type="InterPro" id="IPR029052">
    <property type="entry name" value="Metallo-depent_PP-like"/>
</dbReference>
<protein>
    <recommendedName>
        <fullName evidence="5">Bis(5'-nucleosyl)-tetraphosphatase, symmetrical</fullName>
        <ecNumber evidence="5">3.6.1.41</ecNumber>
    </recommendedName>
    <alternativeName>
        <fullName evidence="5">Ap4A hydrolase</fullName>
    </alternativeName>
    <alternativeName>
        <fullName evidence="5">Diadenosine 5',5'''-P1,P4-tetraphosphate pyrophosphohydrolase</fullName>
    </alternativeName>
    <alternativeName>
        <fullName evidence="5">Diadenosine tetraphosphatase</fullName>
    </alternativeName>
</protein>
<dbReference type="AlphaFoldDB" id="S3DHX3"/>
<dbReference type="PANTHER" id="PTHR40942">
    <property type="match status" value="1"/>
</dbReference>
<proteinExistence type="inferred from homology"/>
<dbReference type="eggNOG" id="COG0639">
    <property type="taxonomic scope" value="Bacteria"/>
</dbReference>
<dbReference type="InterPro" id="IPR004617">
    <property type="entry name" value="ApaH"/>
</dbReference>
<evidence type="ECO:0000259" key="6">
    <source>
        <dbReference type="Pfam" id="PF00149"/>
    </source>
</evidence>
<evidence type="ECO:0000313" key="7">
    <source>
        <dbReference type="EMBL" id="EPE37270.1"/>
    </source>
</evidence>
<dbReference type="STRING" id="28176.CF66_7012"/>
<evidence type="ECO:0000256" key="3">
    <source>
        <dbReference type="ARBA" id="ARBA00022801"/>
    </source>
</evidence>
<accession>S3DHX3</accession>
<comment type="caution">
    <text evidence="7">The sequence shown here is derived from an EMBL/GenBank/DDBJ whole genome shotgun (WGS) entry which is preliminary data.</text>
</comment>
<dbReference type="CDD" id="cd07422">
    <property type="entry name" value="MPP_ApaH"/>
    <property type="match status" value="1"/>
</dbReference>
<dbReference type="NCBIfam" id="NF001204">
    <property type="entry name" value="PRK00166.1"/>
    <property type="match status" value="1"/>
</dbReference>
<dbReference type="PIRSF" id="PIRSF000903">
    <property type="entry name" value="B5n-ttraPtase_sm"/>
    <property type="match status" value="1"/>
</dbReference>
<gene>
    <name evidence="5" type="primary">apaH</name>
    <name evidence="7" type="ORF">O1U_0570</name>
</gene>
<dbReference type="Pfam" id="PF00149">
    <property type="entry name" value="Metallophos"/>
    <property type="match status" value="1"/>
</dbReference>
<comment type="function">
    <text evidence="1 5">Hydrolyzes diadenosine 5',5'''-P1,P4-tetraphosphate to yield ADP.</text>
</comment>
<evidence type="ECO:0000256" key="2">
    <source>
        <dbReference type="ARBA" id="ARBA00005419"/>
    </source>
</evidence>
<dbReference type="InterPro" id="IPR004843">
    <property type="entry name" value="Calcineurin-like_PHP"/>
</dbReference>
<dbReference type="NCBIfam" id="TIGR00668">
    <property type="entry name" value="apaH"/>
    <property type="match status" value="1"/>
</dbReference>
<dbReference type="Proteomes" id="UP000053688">
    <property type="component" value="Unassembled WGS sequence"/>
</dbReference>
<dbReference type="RefSeq" id="WP_016503902.1">
    <property type="nucleotide sequence ID" value="NZ_AMSD01000002.1"/>
</dbReference>
<evidence type="ECO:0000256" key="4">
    <source>
        <dbReference type="ARBA" id="ARBA00049417"/>
    </source>
</evidence>
<comment type="catalytic activity">
    <reaction evidence="4 5">
        <text>P(1),P(4)-bis(5'-adenosyl) tetraphosphate + H2O = 2 ADP + 2 H(+)</text>
        <dbReference type="Rhea" id="RHEA:24252"/>
        <dbReference type="ChEBI" id="CHEBI:15377"/>
        <dbReference type="ChEBI" id="CHEBI:15378"/>
        <dbReference type="ChEBI" id="CHEBI:58141"/>
        <dbReference type="ChEBI" id="CHEBI:456216"/>
        <dbReference type="EC" id="3.6.1.41"/>
    </reaction>
</comment>
<dbReference type="SUPFAM" id="SSF56300">
    <property type="entry name" value="Metallo-dependent phosphatases"/>
    <property type="match status" value="1"/>
</dbReference>
<evidence type="ECO:0000256" key="5">
    <source>
        <dbReference type="HAMAP-Rule" id="MF_00199"/>
    </source>
</evidence>
<dbReference type="Gene3D" id="3.60.21.10">
    <property type="match status" value="1"/>
</dbReference>
<evidence type="ECO:0000256" key="1">
    <source>
        <dbReference type="ARBA" id="ARBA00003413"/>
    </source>
</evidence>